<accession>A0ABW6SNR8</accession>
<proteinExistence type="predicted"/>
<comment type="caution">
    <text evidence="2">The sequence shown here is derived from an EMBL/GenBank/DDBJ whole genome shotgun (WGS) entry which is preliminary data.</text>
</comment>
<dbReference type="EMBL" id="JBIASD010000004">
    <property type="protein sequence ID" value="MFF3665654.1"/>
    <property type="molecule type" value="Genomic_DNA"/>
</dbReference>
<name>A0ABW6SNR8_9ACTN</name>
<evidence type="ECO:0000313" key="2">
    <source>
        <dbReference type="EMBL" id="MFF3665654.1"/>
    </source>
</evidence>
<reference evidence="2 3" key="1">
    <citation type="submission" date="2024-10" db="EMBL/GenBank/DDBJ databases">
        <title>The Natural Products Discovery Center: Release of the First 8490 Sequenced Strains for Exploring Actinobacteria Biosynthetic Diversity.</title>
        <authorList>
            <person name="Kalkreuter E."/>
            <person name="Kautsar S.A."/>
            <person name="Yang D."/>
            <person name="Bader C.D."/>
            <person name="Teijaro C.N."/>
            <person name="Fluegel L."/>
            <person name="Davis C.M."/>
            <person name="Simpson J.R."/>
            <person name="Lauterbach L."/>
            <person name="Steele A.D."/>
            <person name="Gui C."/>
            <person name="Meng S."/>
            <person name="Li G."/>
            <person name="Viehrig K."/>
            <person name="Ye F."/>
            <person name="Su P."/>
            <person name="Kiefer A.F."/>
            <person name="Nichols A."/>
            <person name="Cepeda A.J."/>
            <person name="Yan W."/>
            <person name="Fan B."/>
            <person name="Jiang Y."/>
            <person name="Adhikari A."/>
            <person name="Zheng C.-J."/>
            <person name="Schuster L."/>
            <person name="Cowan T.M."/>
            <person name="Smanski M.J."/>
            <person name="Chevrette M.G."/>
            <person name="De Carvalho L.P.S."/>
            <person name="Shen B."/>
        </authorList>
    </citation>
    <scope>NUCLEOTIDE SEQUENCE [LARGE SCALE GENOMIC DNA]</scope>
    <source>
        <strain evidence="2 3">NPDC002173</strain>
    </source>
</reference>
<organism evidence="2 3">
    <name type="scientific">Microtetraspora malaysiensis</name>
    <dbReference type="NCBI Taxonomy" id="161358"/>
    <lineage>
        <taxon>Bacteria</taxon>
        <taxon>Bacillati</taxon>
        <taxon>Actinomycetota</taxon>
        <taxon>Actinomycetes</taxon>
        <taxon>Streptosporangiales</taxon>
        <taxon>Streptosporangiaceae</taxon>
        <taxon>Microtetraspora</taxon>
    </lineage>
</organism>
<dbReference type="Proteomes" id="UP001602013">
    <property type="component" value="Unassembled WGS sequence"/>
</dbReference>
<evidence type="ECO:0000313" key="3">
    <source>
        <dbReference type="Proteomes" id="UP001602013"/>
    </source>
</evidence>
<keyword evidence="3" id="KW-1185">Reference proteome</keyword>
<dbReference type="RefSeq" id="WP_387409730.1">
    <property type="nucleotide sequence ID" value="NZ_JBIASD010000004.1"/>
</dbReference>
<protein>
    <submittedName>
        <fullName evidence="2">Uncharacterized protein</fullName>
    </submittedName>
</protein>
<sequence length="96" mass="10449">MKPRNTEPPSLSPTIIRARPAHAGTPTTRTTSEPLVLAVPALSAATLRDGAIARHAYEQNGGVDSARPSRALADFRRHLKPYWDVPAAREFLEHTA</sequence>
<feature type="region of interest" description="Disordered" evidence="1">
    <location>
        <begin position="1"/>
        <end position="32"/>
    </location>
</feature>
<gene>
    <name evidence="2" type="ORF">ACFYXI_08660</name>
</gene>
<evidence type="ECO:0000256" key="1">
    <source>
        <dbReference type="SAM" id="MobiDB-lite"/>
    </source>
</evidence>